<feature type="domain" description="Galactosyltransferase C-terminal" evidence="3">
    <location>
        <begin position="184"/>
        <end position="225"/>
    </location>
</feature>
<dbReference type="InterPro" id="IPR027791">
    <property type="entry name" value="Galactosyl_T_C"/>
</dbReference>
<dbReference type="Pfam" id="PF01973">
    <property type="entry name" value="MptE-like"/>
    <property type="match status" value="1"/>
</dbReference>
<evidence type="ECO:0000256" key="1">
    <source>
        <dbReference type="ARBA" id="ARBA00022679"/>
    </source>
</evidence>
<dbReference type="Gene3D" id="3.90.1480.10">
    <property type="entry name" value="Alpha-2,3-sialyltransferase"/>
    <property type="match status" value="1"/>
</dbReference>
<organism evidence="4">
    <name type="scientific">Campylobacter coli</name>
    <dbReference type="NCBI Taxonomy" id="195"/>
    <lineage>
        <taxon>Bacteria</taxon>
        <taxon>Pseudomonadati</taxon>
        <taxon>Campylobacterota</taxon>
        <taxon>Epsilonproteobacteria</taxon>
        <taxon>Campylobacterales</taxon>
        <taxon>Campylobacteraceae</taxon>
        <taxon>Campylobacter</taxon>
    </lineage>
</organism>
<dbReference type="GO" id="GO:0016740">
    <property type="term" value="F:transferase activity"/>
    <property type="evidence" value="ECO:0007669"/>
    <property type="project" value="UniProtKB-KW"/>
</dbReference>
<dbReference type="SUPFAM" id="SSF53448">
    <property type="entry name" value="Nucleotide-diphospho-sugar transferases"/>
    <property type="match status" value="1"/>
</dbReference>
<feature type="domain" description="6-hydroxymethylpterin diphosphokinase MptE-like" evidence="2">
    <location>
        <begin position="355"/>
        <end position="519"/>
    </location>
</feature>
<evidence type="ECO:0000313" key="4">
    <source>
        <dbReference type="EMBL" id="EAK5620091.1"/>
    </source>
</evidence>
<dbReference type="InterPro" id="IPR002826">
    <property type="entry name" value="MptE-like"/>
</dbReference>
<accession>A0A5T0YRS5</accession>
<dbReference type="InterPro" id="IPR029044">
    <property type="entry name" value="Nucleotide-diphossugar_trans"/>
</dbReference>
<evidence type="ECO:0000259" key="3">
    <source>
        <dbReference type="Pfam" id="PF02709"/>
    </source>
</evidence>
<dbReference type="AlphaFoldDB" id="A0A5T0YRS5"/>
<reference evidence="4" key="1">
    <citation type="submission" date="2018-06" db="EMBL/GenBank/DDBJ databases">
        <authorList>
            <consortium name="NARMS: The National Antimicrobial Resistance Monitoring System"/>
        </authorList>
    </citation>
    <scope>NUCLEOTIDE SEQUENCE</scope>
    <source>
        <strain evidence="4">FSIS11807354</strain>
    </source>
</reference>
<comment type="caution">
    <text evidence="4">The sequence shown here is derived from an EMBL/GenBank/DDBJ whole genome shotgun (WGS) entry which is preliminary data.</text>
</comment>
<proteinExistence type="predicted"/>
<name>A0A5T0YRS5_CAMCO</name>
<sequence>MQNFKNNKQYFIDMFKKEHVNYKLKDPISNNRKLDFKKAVCIIGVQNNKCQQERLQNLYILLKYMNKYYSNLIDIMVVEQSIKESSELQKLEAIYPAVFYRHLYNPSDYNRGWGYNTAVKEFCKSYSVIVFMDTDILPGENFLKEVEICLEGIYDVVSPYRHIYYTNNIERKLIEERLSISFLDNITFKNPVTVTGGIVIFNKEKFLELCGFEQYIGYGGEDRALDVLIFEYFAKEKIRISPNIYVHLFHEIDFQQKKVSLKIFQHLKKVYKCSYSREVGKDEFIHSRCIHATKEELDQAILKKQRSFGDKNLYKNYALTVNGEMIQEESIICDVNVITPPKFENLKSYILKEKNSEACCESELSKLYNKYLGRRCFIIGNGPSLNLHDLSLLKDEYSFAVNSFYYKTKETGFRPTFYVVEDTSVMKENLDEIKKYHAQYRFFPTIYKNLIPKDSNTYFFTMNRGFYEKSSPNYCVPRFSTDITKEIFCGQSVTYINLQLAYFMGFSEVYLIGMDFSYIIPKSHKRVGDVLFSDGDDMNHFRKDYFGAGKTWKDPKLDRVAQNYKMAKLVFESTNRKIYNASIGGNLNIFPRVDYSNIFSSHCKKNFIYNNDEFFAISNHDIEILTYKHIKKMIKDGEIELAKKYLEYVKNTDFTIGKGFKFERIKQLLEILL</sequence>
<evidence type="ECO:0000259" key="2">
    <source>
        <dbReference type="Pfam" id="PF01973"/>
    </source>
</evidence>
<dbReference type="Gene3D" id="3.90.550.10">
    <property type="entry name" value="Spore Coat Polysaccharide Biosynthesis Protein SpsA, Chain A"/>
    <property type="match status" value="1"/>
</dbReference>
<gene>
    <name evidence="4" type="ORF">C5K60_07680</name>
</gene>
<dbReference type="EMBL" id="AACHGX010000011">
    <property type="protein sequence ID" value="EAK5620091.1"/>
    <property type="molecule type" value="Genomic_DNA"/>
</dbReference>
<dbReference type="Pfam" id="PF02709">
    <property type="entry name" value="Glyco_transf_7C"/>
    <property type="match status" value="1"/>
</dbReference>
<protein>
    <submittedName>
        <fullName evidence="4">DUF115 domain-containing protein</fullName>
    </submittedName>
</protein>
<keyword evidence="1" id="KW-0808">Transferase</keyword>